<sequence>MADTSPLVRRPTISRQSGPTYINSYALKGIRVSYRTPIPIPEAVSLPRDWSMPQLNEPQHIADLTKERQVIEQANLRRQAIAGEATSPYASLRGGTICPPQMPPTSTIPLIPYQNSTILTPVPAPSDSTAQLDPPVANVSTSTAIDKPLGEMSLRDFEGESDPFEVTALQAIDVYSELQSVLQPQTSTTTVPPTSNTGSSGAPTSLAPPGQPPGYTSQSPSSQSSYITTTSPLPPPVSGPLPPPVSGPAPPPVSGATDNLYITTASPIPRPLSGPLPPPPSGSSEGLYEAIGPAENLYEAVSPRRNEFGIMFDVGGGQDRQQEQIPSSIQYPPPPSSSPSPLPPPVAPKPTARSSPRIVPSPNPSHRPFAGVSVLPPVGQLPQQPAPPPYSSEPSSYSSYHPSPPPPPKVYSLPDIRSSLTPAEKESLESISSMGFPPTRVARALKKYENDNQKVFDFLFLVGEIVDKGYNGDSAETALIAHKEDVEKSLDYLQKVDQYKEVWPEGKIHEAYNEAGGSWEDTIDILTQGS</sequence>
<evidence type="ECO:0000259" key="2">
    <source>
        <dbReference type="PROSITE" id="PS50030"/>
    </source>
</evidence>
<dbReference type="InterPro" id="IPR009060">
    <property type="entry name" value="UBA-like_sf"/>
</dbReference>
<dbReference type="GO" id="GO:0043162">
    <property type="term" value="P:ubiquitin-dependent protein catabolic process via the multivesicular body sorting pathway"/>
    <property type="evidence" value="ECO:0007669"/>
    <property type="project" value="InterPro"/>
</dbReference>
<dbReference type="AlphaFoldDB" id="A0A1X7UPS2"/>
<dbReference type="GO" id="GO:0043130">
    <property type="term" value="F:ubiquitin binding"/>
    <property type="evidence" value="ECO:0007669"/>
    <property type="project" value="InterPro"/>
</dbReference>
<reference evidence="3" key="2">
    <citation type="submission" date="2017-05" db="UniProtKB">
        <authorList>
            <consortium name="EnsemblMetazoa"/>
        </authorList>
    </citation>
    <scope>IDENTIFICATION</scope>
</reference>
<feature type="region of interest" description="Disordered" evidence="1">
    <location>
        <begin position="120"/>
        <end position="144"/>
    </location>
</feature>
<feature type="compositionally biased region" description="Low complexity" evidence="1">
    <location>
        <begin position="392"/>
        <end position="401"/>
    </location>
</feature>
<organism evidence="3">
    <name type="scientific">Amphimedon queenslandica</name>
    <name type="common">Sponge</name>
    <dbReference type="NCBI Taxonomy" id="400682"/>
    <lineage>
        <taxon>Eukaryota</taxon>
        <taxon>Metazoa</taxon>
        <taxon>Porifera</taxon>
        <taxon>Demospongiae</taxon>
        <taxon>Heteroscleromorpha</taxon>
        <taxon>Haplosclerida</taxon>
        <taxon>Niphatidae</taxon>
        <taxon>Amphimedon</taxon>
    </lineage>
</organism>
<feature type="compositionally biased region" description="Low complexity" evidence="1">
    <location>
        <begin position="183"/>
        <end position="195"/>
    </location>
</feature>
<dbReference type="InterPro" id="IPR042575">
    <property type="entry name" value="UBAP1_C"/>
</dbReference>
<evidence type="ECO:0000313" key="4">
    <source>
        <dbReference type="Proteomes" id="UP000007879"/>
    </source>
</evidence>
<dbReference type="OrthoDB" id="2018023at2759"/>
<feature type="compositionally biased region" description="Pro residues" evidence="1">
    <location>
        <begin position="268"/>
        <end position="281"/>
    </location>
</feature>
<feature type="compositionally biased region" description="Pro residues" evidence="1">
    <location>
        <begin position="331"/>
        <end position="348"/>
    </location>
</feature>
<dbReference type="KEGG" id="aqu:100641003"/>
<name>A0A1X7UPS2_AMPQE</name>
<dbReference type="EnsemblMetazoa" id="Aqu2.1.29412_001">
    <property type="protein sequence ID" value="Aqu2.1.29412_001"/>
    <property type="gene ID" value="Aqu2.1.29412"/>
</dbReference>
<dbReference type="InParanoid" id="A0A1X7UPS2"/>
<evidence type="ECO:0000256" key="1">
    <source>
        <dbReference type="SAM" id="MobiDB-lite"/>
    </source>
</evidence>
<feature type="region of interest" description="Disordered" evidence="1">
    <location>
        <begin position="183"/>
        <end position="290"/>
    </location>
</feature>
<dbReference type="PANTHER" id="PTHR15960">
    <property type="entry name" value="LD44032P"/>
    <property type="match status" value="1"/>
</dbReference>
<dbReference type="Gene3D" id="1.20.120.1920">
    <property type="entry name" value="UBAP1 SOUBA domain"/>
    <property type="match status" value="1"/>
</dbReference>
<feature type="compositionally biased region" description="Pro residues" evidence="1">
    <location>
        <begin position="232"/>
        <end position="253"/>
    </location>
</feature>
<reference evidence="4" key="1">
    <citation type="journal article" date="2010" name="Nature">
        <title>The Amphimedon queenslandica genome and the evolution of animal complexity.</title>
        <authorList>
            <person name="Srivastava M."/>
            <person name="Simakov O."/>
            <person name="Chapman J."/>
            <person name="Fahey B."/>
            <person name="Gauthier M.E."/>
            <person name="Mitros T."/>
            <person name="Richards G.S."/>
            <person name="Conaco C."/>
            <person name="Dacre M."/>
            <person name="Hellsten U."/>
            <person name="Larroux C."/>
            <person name="Putnam N.H."/>
            <person name="Stanke M."/>
            <person name="Adamska M."/>
            <person name="Darling A."/>
            <person name="Degnan S.M."/>
            <person name="Oakley T.H."/>
            <person name="Plachetzki D.C."/>
            <person name="Zhai Y."/>
            <person name="Adamski M."/>
            <person name="Calcino A."/>
            <person name="Cummins S.F."/>
            <person name="Goodstein D.M."/>
            <person name="Harris C."/>
            <person name="Jackson D.J."/>
            <person name="Leys S.P."/>
            <person name="Shu S."/>
            <person name="Woodcroft B.J."/>
            <person name="Vervoort M."/>
            <person name="Kosik K.S."/>
            <person name="Manning G."/>
            <person name="Degnan B.M."/>
            <person name="Rokhsar D.S."/>
        </authorList>
    </citation>
    <scope>NUCLEOTIDE SEQUENCE [LARGE SCALE GENOMIC DNA]</scope>
</reference>
<dbReference type="GO" id="GO:0000813">
    <property type="term" value="C:ESCRT I complex"/>
    <property type="evidence" value="ECO:0007669"/>
    <property type="project" value="InterPro"/>
</dbReference>
<protein>
    <recommendedName>
        <fullName evidence="2">UBA domain-containing protein</fullName>
    </recommendedName>
</protein>
<proteinExistence type="predicted"/>
<gene>
    <name evidence="3" type="primary">100641003</name>
</gene>
<feature type="domain" description="UBA" evidence="2">
    <location>
        <begin position="422"/>
        <end position="462"/>
    </location>
</feature>
<dbReference type="EnsemblMetazoa" id="XM_003387165.2">
    <property type="protein sequence ID" value="XP_003387213.1"/>
    <property type="gene ID" value="LOC100641003"/>
</dbReference>
<evidence type="ECO:0000313" key="3">
    <source>
        <dbReference type="EnsemblMetazoa" id="Aqu2.1.29412_001"/>
    </source>
</evidence>
<feature type="compositionally biased region" description="Low complexity" evidence="1">
    <location>
        <begin position="213"/>
        <end position="231"/>
    </location>
</feature>
<dbReference type="InterPro" id="IPR038870">
    <property type="entry name" value="UBAP1"/>
</dbReference>
<dbReference type="SUPFAM" id="SSF46934">
    <property type="entry name" value="UBA-like"/>
    <property type="match status" value="1"/>
</dbReference>
<accession>A0A1X7UPS2</accession>
<dbReference type="PROSITE" id="PS50030">
    <property type="entry name" value="UBA"/>
    <property type="match status" value="1"/>
</dbReference>
<feature type="compositionally biased region" description="Low complexity" evidence="1">
    <location>
        <begin position="372"/>
        <end position="383"/>
    </location>
</feature>
<dbReference type="InterPro" id="IPR015940">
    <property type="entry name" value="UBA"/>
</dbReference>
<feature type="region of interest" description="Disordered" evidence="1">
    <location>
        <begin position="309"/>
        <end position="415"/>
    </location>
</feature>
<dbReference type="PANTHER" id="PTHR15960:SF5">
    <property type="entry name" value="LD44032P"/>
    <property type="match status" value="1"/>
</dbReference>
<dbReference type="Proteomes" id="UP000007879">
    <property type="component" value="Unassembled WGS sequence"/>
</dbReference>
<keyword evidence="4" id="KW-1185">Reference proteome</keyword>